<evidence type="ECO:0000313" key="2">
    <source>
        <dbReference type="RefSeq" id="XP_031378518.1"/>
    </source>
</evidence>
<proteinExistence type="predicted"/>
<dbReference type="Proteomes" id="UP000515151">
    <property type="component" value="Chromosome 1"/>
</dbReference>
<dbReference type="AlphaFoldDB" id="A0A6P8CBR9"/>
<reference evidence="1" key="1">
    <citation type="journal article" date="2020" name="Plant Biotechnol. J.">
        <title>The pomegranate (Punica granatum L.) draft genome dissects genetic divergence between soft- and hard-seeded cultivars.</title>
        <authorList>
            <person name="Luo X."/>
            <person name="Li H."/>
            <person name="Wu Z."/>
            <person name="Yao W."/>
            <person name="Zhao P."/>
            <person name="Cao D."/>
            <person name="Yu H."/>
            <person name="Li K."/>
            <person name="Poudel K."/>
            <person name="Zhao D."/>
            <person name="Zhang F."/>
            <person name="Xia X."/>
            <person name="Chen L."/>
            <person name="Wang Q."/>
            <person name="Jing D."/>
            <person name="Cao S."/>
        </authorList>
    </citation>
    <scope>NUCLEOTIDE SEQUENCE [LARGE SCALE GENOMIC DNA]</scope>
    <source>
        <strain evidence="1">cv. Tunisia</strain>
    </source>
</reference>
<reference evidence="2" key="2">
    <citation type="submission" date="2025-08" db="UniProtKB">
        <authorList>
            <consortium name="RefSeq"/>
        </authorList>
    </citation>
    <scope>IDENTIFICATION</scope>
    <source>
        <tissue evidence="2">Leaf</tissue>
    </source>
</reference>
<dbReference type="GeneID" id="116193901"/>
<dbReference type="PROSITE" id="PS51257">
    <property type="entry name" value="PROKAR_LIPOPROTEIN"/>
    <property type="match status" value="1"/>
</dbReference>
<name>A0A6P8CBR9_PUNGR</name>
<accession>A0A6P8CBR9</accession>
<evidence type="ECO:0000313" key="1">
    <source>
        <dbReference type="Proteomes" id="UP000515151"/>
    </source>
</evidence>
<organism evidence="1 2">
    <name type="scientific">Punica granatum</name>
    <name type="common">Pomegranate</name>
    <dbReference type="NCBI Taxonomy" id="22663"/>
    <lineage>
        <taxon>Eukaryota</taxon>
        <taxon>Viridiplantae</taxon>
        <taxon>Streptophyta</taxon>
        <taxon>Embryophyta</taxon>
        <taxon>Tracheophyta</taxon>
        <taxon>Spermatophyta</taxon>
        <taxon>Magnoliopsida</taxon>
        <taxon>eudicotyledons</taxon>
        <taxon>Gunneridae</taxon>
        <taxon>Pentapetalae</taxon>
        <taxon>rosids</taxon>
        <taxon>malvids</taxon>
        <taxon>Myrtales</taxon>
        <taxon>Lythraceae</taxon>
        <taxon>Punica</taxon>
    </lineage>
</organism>
<keyword evidence="1" id="KW-1185">Reference proteome</keyword>
<dbReference type="RefSeq" id="XP_031378518.1">
    <property type="nucleotide sequence ID" value="XM_031522658.1"/>
</dbReference>
<sequence>MLYAKSSTGTTPPASNFSSSLLSIYLSPSLWMSCVHLLCNDKEIMDERRRPRKQPKTALRSIDSEEVSSIEWDFIHMTEQEEDLIYRMYRLVGDRSCGIPIPDGPIIRLSPGLRKLHVKVRIS</sequence>
<gene>
    <name evidence="2" type="primary">LOC116193901</name>
</gene>
<protein>
    <submittedName>
        <fullName evidence="2">Uncharacterized protein LOC116193901 isoform X3</fullName>
    </submittedName>
</protein>